<evidence type="ECO:0000259" key="13">
    <source>
        <dbReference type="SMART" id="SM00644"/>
    </source>
</evidence>
<dbReference type="PANTHER" id="PTHR30417:SF4">
    <property type="entry name" value="1,6-ANHYDRO-N-ACETYLMURAMYL-L-ALANINE AMIDASE AMPD"/>
    <property type="match status" value="1"/>
</dbReference>
<comment type="catalytic activity">
    <reaction evidence="1">
        <text>Hydrolyzes the link between N-acetylmuramoyl residues and L-amino acid residues in certain cell-wall glycopeptides.</text>
        <dbReference type="EC" id="3.5.1.28"/>
    </reaction>
</comment>
<dbReference type="AlphaFoldDB" id="A0A4P6WSV6"/>
<dbReference type="Pfam" id="PF01510">
    <property type="entry name" value="Amidase_2"/>
    <property type="match status" value="1"/>
</dbReference>
<evidence type="ECO:0000256" key="8">
    <source>
        <dbReference type="ARBA" id="ARBA00022801"/>
    </source>
</evidence>
<dbReference type="PANTHER" id="PTHR30417">
    <property type="entry name" value="N-ACETYLMURAMOYL-L-ALANINE AMIDASE AMID"/>
    <property type="match status" value="1"/>
</dbReference>
<accession>A0A4P6WSV6</accession>
<dbReference type="GO" id="GO:0008745">
    <property type="term" value="F:N-acetylmuramoyl-L-alanine amidase activity"/>
    <property type="evidence" value="ECO:0007669"/>
    <property type="project" value="UniProtKB-EC"/>
</dbReference>
<protein>
    <recommendedName>
        <fullName evidence="11">1,6-anhydro-N-acetylmuramyl-L-alanine amidase AmpD</fullName>
        <ecNumber evidence="5">3.5.1.28</ecNumber>
    </recommendedName>
    <alternativeName>
        <fullName evidence="12">N-acetylmuramoyl-L-alanine amidase</fullName>
    </alternativeName>
</protein>
<dbReference type="SMART" id="SM00644">
    <property type="entry name" value="Ami_2"/>
    <property type="match status" value="1"/>
</dbReference>
<evidence type="ECO:0000256" key="11">
    <source>
        <dbReference type="ARBA" id="ARBA00039257"/>
    </source>
</evidence>
<dbReference type="Gene3D" id="3.40.80.10">
    <property type="entry name" value="Peptidoglycan recognition protein-like"/>
    <property type="match status" value="1"/>
</dbReference>
<keyword evidence="10" id="KW-0961">Cell wall biogenesis/degradation</keyword>
<comment type="subcellular location">
    <subcellularLocation>
        <location evidence="3">Cytoplasm</location>
    </subcellularLocation>
</comment>
<evidence type="ECO:0000256" key="12">
    <source>
        <dbReference type="ARBA" id="ARBA00042615"/>
    </source>
</evidence>
<evidence type="ECO:0000256" key="2">
    <source>
        <dbReference type="ARBA" id="ARBA00001947"/>
    </source>
</evidence>
<dbReference type="KEGG" id="hpse:HPF_04200"/>
<organism evidence="14 15">
    <name type="scientific">Hydrogenophaga pseudoflava</name>
    <name type="common">Pseudomonas carboxydoflava</name>
    <dbReference type="NCBI Taxonomy" id="47421"/>
    <lineage>
        <taxon>Bacteria</taxon>
        <taxon>Pseudomonadati</taxon>
        <taxon>Pseudomonadota</taxon>
        <taxon>Betaproteobacteria</taxon>
        <taxon>Burkholderiales</taxon>
        <taxon>Comamonadaceae</taxon>
        <taxon>Hydrogenophaga</taxon>
    </lineage>
</organism>
<dbReference type="InterPro" id="IPR051206">
    <property type="entry name" value="NAMLAA_amidase_2"/>
</dbReference>
<dbReference type="GO" id="GO:0005737">
    <property type="term" value="C:cytoplasm"/>
    <property type="evidence" value="ECO:0007669"/>
    <property type="project" value="UniProtKB-SubCell"/>
</dbReference>
<dbReference type="GO" id="GO:0009254">
    <property type="term" value="P:peptidoglycan turnover"/>
    <property type="evidence" value="ECO:0007669"/>
    <property type="project" value="TreeGrafter"/>
</dbReference>
<feature type="domain" description="N-acetylmuramoyl-L-alanine amidase" evidence="13">
    <location>
        <begin position="24"/>
        <end position="172"/>
    </location>
</feature>
<reference evidence="14 15" key="1">
    <citation type="submission" date="2019-03" db="EMBL/GenBank/DDBJ databases">
        <authorList>
            <person name="Sebastian G."/>
            <person name="Baumann P."/>
            <person name="Ruckert C."/>
            <person name="Kalinowski J."/>
            <person name="Nebel B."/>
            <person name="Takors R."/>
            <person name="Blombach B."/>
        </authorList>
    </citation>
    <scope>NUCLEOTIDE SEQUENCE [LARGE SCALE GENOMIC DNA]</scope>
    <source>
        <strain evidence="14 15">DSM 1084</strain>
    </source>
</reference>
<dbReference type="NCBIfam" id="NF008758">
    <property type="entry name" value="PRK11789.1"/>
    <property type="match status" value="1"/>
</dbReference>
<keyword evidence="9" id="KW-0862">Zinc</keyword>
<comment type="similarity">
    <text evidence="4">Belongs to the N-acetylmuramoyl-L-alanine amidase 2 family.</text>
</comment>
<dbReference type="RefSeq" id="WP_133155829.1">
    <property type="nucleotide sequence ID" value="NZ_CP037867.1"/>
</dbReference>
<keyword evidence="8 14" id="KW-0378">Hydrolase</keyword>
<dbReference type="EMBL" id="CP037867">
    <property type="protein sequence ID" value="QBM26872.1"/>
    <property type="molecule type" value="Genomic_DNA"/>
</dbReference>
<dbReference type="EC" id="3.5.1.28" evidence="5"/>
<keyword evidence="6" id="KW-0963">Cytoplasm</keyword>
<gene>
    <name evidence="14" type="primary">ampD</name>
    <name evidence="14" type="ORF">HPF_04200</name>
</gene>
<dbReference type="GO" id="GO:0009253">
    <property type="term" value="P:peptidoglycan catabolic process"/>
    <property type="evidence" value="ECO:0007669"/>
    <property type="project" value="InterPro"/>
</dbReference>
<dbReference type="SUPFAM" id="SSF55846">
    <property type="entry name" value="N-acetylmuramoyl-L-alanine amidase-like"/>
    <property type="match status" value="1"/>
</dbReference>
<dbReference type="Proteomes" id="UP000293912">
    <property type="component" value="Chromosome"/>
</dbReference>
<keyword evidence="7" id="KW-0479">Metal-binding</keyword>
<keyword evidence="15" id="KW-1185">Reference proteome</keyword>
<evidence type="ECO:0000313" key="15">
    <source>
        <dbReference type="Proteomes" id="UP000293912"/>
    </source>
</evidence>
<dbReference type="CDD" id="cd06583">
    <property type="entry name" value="PGRP"/>
    <property type="match status" value="1"/>
</dbReference>
<evidence type="ECO:0000256" key="7">
    <source>
        <dbReference type="ARBA" id="ARBA00022723"/>
    </source>
</evidence>
<evidence type="ECO:0000256" key="3">
    <source>
        <dbReference type="ARBA" id="ARBA00004496"/>
    </source>
</evidence>
<sequence>MTTAPPDTGDWSGGWLRTAQQVLSPNANDRPAGAVVDLIVLHSISLPPGQYGGPEVEQLFTNRLDWSAHPYFEQIRGLEVSAHFFVRRDGQVVQFVDADRRAWHAGVSCWRGRERCNDDSIGIELEGLEGQTFEDAQYRALADLCRQLADRYPITHIAGHEHIAPGRKLDPGSGFDWARLQRGLAWDHRCFPECVIATFDPDASTA</sequence>
<evidence type="ECO:0000256" key="10">
    <source>
        <dbReference type="ARBA" id="ARBA00023316"/>
    </source>
</evidence>
<proteinExistence type="inferred from homology"/>
<evidence type="ECO:0000256" key="4">
    <source>
        <dbReference type="ARBA" id="ARBA00007553"/>
    </source>
</evidence>
<evidence type="ECO:0000256" key="9">
    <source>
        <dbReference type="ARBA" id="ARBA00022833"/>
    </source>
</evidence>
<comment type="cofactor">
    <cofactor evidence="2">
        <name>Zn(2+)</name>
        <dbReference type="ChEBI" id="CHEBI:29105"/>
    </cofactor>
</comment>
<evidence type="ECO:0000256" key="5">
    <source>
        <dbReference type="ARBA" id="ARBA00011901"/>
    </source>
</evidence>
<evidence type="ECO:0000313" key="14">
    <source>
        <dbReference type="EMBL" id="QBM26872.1"/>
    </source>
</evidence>
<evidence type="ECO:0000256" key="6">
    <source>
        <dbReference type="ARBA" id="ARBA00022490"/>
    </source>
</evidence>
<dbReference type="InterPro" id="IPR002502">
    <property type="entry name" value="Amidase_domain"/>
</dbReference>
<name>A0A4P6WSV6_HYDPS</name>
<dbReference type="InterPro" id="IPR036505">
    <property type="entry name" value="Amidase/PGRP_sf"/>
</dbReference>
<dbReference type="GO" id="GO:0046872">
    <property type="term" value="F:metal ion binding"/>
    <property type="evidence" value="ECO:0007669"/>
    <property type="project" value="UniProtKB-KW"/>
</dbReference>
<evidence type="ECO:0000256" key="1">
    <source>
        <dbReference type="ARBA" id="ARBA00001561"/>
    </source>
</evidence>
<dbReference type="GO" id="GO:0071555">
    <property type="term" value="P:cell wall organization"/>
    <property type="evidence" value="ECO:0007669"/>
    <property type="project" value="UniProtKB-KW"/>
</dbReference>